<dbReference type="Gene3D" id="3.40.50.150">
    <property type="entry name" value="Vaccinia Virus protein VP39"/>
    <property type="match status" value="1"/>
</dbReference>
<dbReference type="CDD" id="cd02440">
    <property type="entry name" value="AdoMet_MTases"/>
    <property type="match status" value="1"/>
</dbReference>
<keyword evidence="2" id="KW-1185">Reference proteome</keyword>
<gene>
    <name evidence="1" type="ORF">Sste5346_008148</name>
</gene>
<sequence>MSMYERSLDVWSTLAPEWDAGMGRDGNVFWEHLEKPYLERFLAEKKATKGGEVVQALDISTGNGLTARWLVSYLSGTGEYGGKGAADSDKAGPVNVTATDGSDDMLSRARSWAADNADVTPQQRNITFSKLDVTKPEDFALFYKVPPADKPYDVILMNMAIMDVPTLEPLAAALPHMLAVGGVFVGSLLHPVFITPRTRRHIELVDDYDDDGGDGRGIQTTRGVRRSVKLDRYLNVAPWRGYAWPGQSRAQYYFHRPMHELFGTFLKSGHLALDGLEEPAYTPELLAADPKLGEKIESSKNFTEFPIFMFFRLRRIK</sequence>
<dbReference type="InterPro" id="IPR029063">
    <property type="entry name" value="SAM-dependent_MTases_sf"/>
</dbReference>
<comment type="caution">
    <text evidence="1">The sequence shown here is derived from an EMBL/GenBank/DDBJ whole genome shotgun (WGS) entry which is preliminary data.</text>
</comment>
<proteinExistence type="predicted"/>
<accession>A0ABR3YRW7</accession>
<dbReference type="SUPFAM" id="SSF53335">
    <property type="entry name" value="S-adenosyl-L-methionine-dependent methyltransferases"/>
    <property type="match status" value="1"/>
</dbReference>
<organism evidence="1 2">
    <name type="scientific">Sporothrix stenoceras</name>
    <dbReference type="NCBI Taxonomy" id="5173"/>
    <lineage>
        <taxon>Eukaryota</taxon>
        <taxon>Fungi</taxon>
        <taxon>Dikarya</taxon>
        <taxon>Ascomycota</taxon>
        <taxon>Pezizomycotina</taxon>
        <taxon>Sordariomycetes</taxon>
        <taxon>Sordariomycetidae</taxon>
        <taxon>Ophiostomatales</taxon>
        <taxon>Ophiostomataceae</taxon>
        <taxon>Sporothrix</taxon>
    </lineage>
</organism>
<reference evidence="1 2" key="1">
    <citation type="journal article" date="2024" name="IMA Fungus">
        <title>IMA Genome - F19 : A genome assembly and annotation guide to empower mycologists, including annotated draft genome sequences of Ceratocystis pirilliformis, Diaporthe australafricana, Fusarium ophioides, Paecilomyces lecythidis, and Sporothrix stenoceras.</title>
        <authorList>
            <person name="Aylward J."/>
            <person name="Wilson A.M."/>
            <person name="Visagie C.M."/>
            <person name="Spraker J."/>
            <person name="Barnes I."/>
            <person name="Buitendag C."/>
            <person name="Ceriani C."/>
            <person name="Del Mar Angel L."/>
            <person name="du Plessis D."/>
            <person name="Fuchs T."/>
            <person name="Gasser K."/>
            <person name="Kramer D."/>
            <person name="Li W."/>
            <person name="Munsamy K."/>
            <person name="Piso A."/>
            <person name="Price J.L."/>
            <person name="Sonnekus B."/>
            <person name="Thomas C."/>
            <person name="van der Nest A."/>
            <person name="van Dijk A."/>
            <person name="van Heerden A."/>
            <person name="van Vuuren N."/>
            <person name="Yilmaz N."/>
            <person name="Duong T.A."/>
            <person name="van der Merwe N.A."/>
            <person name="Wingfield M.J."/>
            <person name="Wingfield B.D."/>
        </authorList>
    </citation>
    <scope>NUCLEOTIDE SEQUENCE [LARGE SCALE GENOMIC DNA]</scope>
    <source>
        <strain evidence="1 2">CMW 5346</strain>
    </source>
</reference>
<evidence type="ECO:0008006" key="3">
    <source>
        <dbReference type="Google" id="ProtNLM"/>
    </source>
</evidence>
<dbReference type="Proteomes" id="UP001583186">
    <property type="component" value="Unassembled WGS sequence"/>
</dbReference>
<name>A0ABR3YRW7_9PEZI</name>
<protein>
    <recommendedName>
        <fullName evidence="3">Methyltransferase domain-containing protein</fullName>
    </recommendedName>
</protein>
<dbReference type="EMBL" id="JAWCUI010000060">
    <property type="protein sequence ID" value="KAL1890632.1"/>
    <property type="molecule type" value="Genomic_DNA"/>
</dbReference>
<evidence type="ECO:0000313" key="1">
    <source>
        <dbReference type="EMBL" id="KAL1890632.1"/>
    </source>
</evidence>
<evidence type="ECO:0000313" key="2">
    <source>
        <dbReference type="Proteomes" id="UP001583186"/>
    </source>
</evidence>